<dbReference type="PANTHER" id="PTHR28259">
    <property type="entry name" value="FLUORIDE EXPORT PROTEIN 1-RELATED"/>
    <property type="match status" value="1"/>
</dbReference>
<keyword evidence="12" id="KW-1185">Reference proteome</keyword>
<evidence type="ECO:0000256" key="9">
    <source>
        <dbReference type="ARBA" id="ARBA00049940"/>
    </source>
</evidence>
<keyword evidence="5 10" id="KW-0472">Membrane</keyword>
<dbReference type="GO" id="GO:0140114">
    <property type="term" value="P:cellular detoxification of fluoride"/>
    <property type="evidence" value="ECO:0007669"/>
    <property type="project" value="UniProtKB-UniRule"/>
</dbReference>
<comment type="similarity">
    <text evidence="7 10">Belongs to the fluoride channel Fluc/FEX (TC 1.A.43) family.</text>
</comment>
<organism evidence="11 12">
    <name type="scientific">Rhodococcoides fascians</name>
    <name type="common">Rhodococcus fascians</name>
    <dbReference type="NCBI Taxonomy" id="1828"/>
    <lineage>
        <taxon>Bacteria</taxon>
        <taxon>Bacillati</taxon>
        <taxon>Actinomycetota</taxon>
        <taxon>Actinomycetes</taxon>
        <taxon>Mycobacteriales</taxon>
        <taxon>Nocardiaceae</taxon>
        <taxon>Rhodococcoides</taxon>
    </lineage>
</organism>
<dbReference type="HAMAP" id="MF_00454">
    <property type="entry name" value="FluC"/>
    <property type="match status" value="1"/>
</dbReference>
<dbReference type="GO" id="GO:0062054">
    <property type="term" value="F:fluoride channel activity"/>
    <property type="evidence" value="ECO:0007669"/>
    <property type="project" value="UniProtKB-UniRule"/>
</dbReference>
<accession>A0A143QS20</accession>
<keyword evidence="10" id="KW-0479">Metal-binding</keyword>
<feature type="transmembrane region" description="Helical" evidence="10">
    <location>
        <begin position="41"/>
        <end position="64"/>
    </location>
</feature>
<evidence type="ECO:0000256" key="6">
    <source>
        <dbReference type="ARBA" id="ARBA00023303"/>
    </source>
</evidence>
<feature type="transmembrane region" description="Helical" evidence="10">
    <location>
        <begin position="108"/>
        <end position="132"/>
    </location>
</feature>
<keyword evidence="3 10" id="KW-0812">Transmembrane</keyword>
<protein>
    <recommendedName>
        <fullName evidence="10">Fluoride-specific ion channel FluC</fullName>
    </recommendedName>
</protein>
<comment type="activity regulation">
    <text evidence="10">Na(+) is not transported, but it plays an essential structural role and its presence is essential for fluoride channel function.</text>
</comment>
<dbReference type="Pfam" id="PF02537">
    <property type="entry name" value="CRCB"/>
    <property type="match status" value="1"/>
</dbReference>
<comment type="subcellular location">
    <subcellularLocation>
        <location evidence="1 10">Cell membrane</location>
        <topology evidence="1 10">Multi-pass membrane protein</topology>
    </subcellularLocation>
</comment>
<dbReference type="AlphaFoldDB" id="A0A143QS20"/>
<gene>
    <name evidence="11" type="primary">crcB1</name>
    <name evidence="10" type="synonym">crcB</name>
    <name evidence="10" type="synonym">fluC</name>
    <name evidence="11" type="ORF">A3Q41_04498</name>
</gene>
<evidence type="ECO:0000313" key="11">
    <source>
        <dbReference type="EMBL" id="AMY25771.1"/>
    </source>
</evidence>
<evidence type="ECO:0000256" key="8">
    <source>
        <dbReference type="ARBA" id="ARBA00035585"/>
    </source>
</evidence>
<evidence type="ECO:0000256" key="3">
    <source>
        <dbReference type="ARBA" id="ARBA00022692"/>
    </source>
</evidence>
<evidence type="ECO:0000313" key="12">
    <source>
        <dbReference type="Proteomes" id="UP000076038"/>
    </source>
</evidence>
<feature type="binding site" evidence="10">
    <location>
        <position position="86"/>
    </location>
    <ligand>
        <name>Na(+)</name>
        <dbReference type="ChEBI" id="CHEBI:29101"/>
        <note>structural</note>
    </ligand>
</feature>
<evidence type="ECO:0000256" key="7">
    <source>
        <dbReference type="ARBA" id="ARBA00035120"/>
    </source>
</evidence>
<evidence type="ECO:0000256" key="4">
    <source>
        <dbReference type="ARBA" id="ARBA00022989"/>
    </source>
</evidence>
<keyword evidence="4 10" id="KW-1133">Transmembrane helix</keyword>
<name>A0A143QS20_RHOFA</name>
<comment type="catalytic activity">
    <reaction evidence="8">
        <text>fluoride(in) = fluoride(out)</text>
        <dbReference type="Rhea" id="RHEA:76159"/>
        <dbReference type="ChEBI" id="CHEBI:17051"/>
    </reaction>
    <physiologicalReaction direction="left-to-right" evidence="8">
        <dbReference type="Rhea" id="RHEA:76160"/>
    </physiologicalReaction>
</comment>
<keyword evidence="10" id="KW-0406">Ion transport</keyword>
<dbReference type="GO" id="GO:0046872">
    <property type="term" value="F:metal ion binding"/>
    <property type="evidence" value="ECO:0007669"/>
    <property type="project" value="UniProtKB-KW"/>
</dbReference>
<dbReference type="RefSeq" id="WP_048318603.1">
    <property type="nucleotide sequence ID" value="NZ_CP015220.1"/>
</dbReference>
<evidence type="ECO:0000256" key="2">
    <source>
        <dbReference type="ARBA" id="ARBA00022475"/>
    </source>
</evidence>
<dbReference type="InterPro" id="IPR003691">
    <property type="entry name" value="FluC"/>
</dbReference>
<reference evidence="11 12" key="1">
    <citation type="journal article" date="2016" name="Genome Announc.">
        <title>Complete Genome and Plasmid Sequences for Rhodococcus fascians D188 and Draft Sequences for Rhodococcus Isolates PBTS 1 and PBTS 2.</title>
        <authorList>
            <person name="Stamler R.A."/>
            <person name="Vereecke D."/>
            <person name="Zhang Y."/>
            <person name="Schilkey F."/>
            <person name="Devitt N."/>
            <person name="Randall J.J."/>
        </authorList>
    </citation>
    <scope>NUCLEOTIDE SEQUENCE [LARGE SCALE GENOMIC DNA]</scope>
    <source>
        <strain evidence="11 12">PBTS2</strain>
    </source>
</reference>
<evidence type="ECO:0000256" key="10">
    <source>
        <dbReference type="HAMAP-Rule" id="MF_00454"/>
    </source>
</evidence>
<keyword evidence="10" id="KW-0915">Sodium</keyword>
<dbReference type="EMBL" id="CP015220">
    <property type="protein sequence ID" value="AMY25771.1"/>
    <property type="molecule type" value="Genomic_DNA"/>
</dbReference>
<dbReference type="Proteomes" id="UP000076038">
    <property type="component" value="Chromosome"/>
</dbReference>
<feature type="transmembrane region" description="Helical" evidence="10">
    <location>
        <begin position="76"/>
        <end position="96"/>
    </location>
</feature>
<keyword evidence="10" id="KW-0813">Transport</keyword>
<keyword evidence="2 10" id="KW-1003">Cell membrane</keyword>
<evidence type="ECO:0000256" key="1">
    <source>
        <dbReference type="ARBA" id="ARBA00004651"/>
    </source>
</evidence>
<reference evidence="12" key="2">
    <citation type="submission" date="2016-04" db="EMBL/GenBank/DDBJ databases">
        <title>Complete Genome and Plasmid Sequences for Rhodococcus fascians D188 and Draft Sequences for Rhodococcus spp. Isolates PBTS 1 and PBTS 2.</title>
        <authorList>
            <person name="Stamer R."/>
            <person name="Vereecke D."/>
            <person name="Zhang Y."/>
            <person name="Schilkey F."/>
            <person name="Devitt N."/>
            <person name="Randall J."/>
        </authorList>
    </citation>
    <scope>NUCLEOTIDE SEQUENCE [LARGE SCALE GENOMIC DNA]</scope>
    <source>
        <strain evidence="12">PBTS2</strain>
    </source>
</reference>
<feature type="binding site" evidence="10">
    <location>
        <position position="89"/>
    </location>
    <ligand>
        <name>Na(+)</name>
        <dbReference type="ChEBI" id="CHEBI:29101"/>
        <note>structural</note>
    </ligand>
</feature>
<dbReference type="KEGG" id="rhs:A3Q41_04498"/>
<evidence type="ECO:0000256" key="5">
    <source>
        <dbReference type="ARBA" id="ARBA00023136"/>
    </source>
</evidence>
<comment type="function">
    <text evidence="9 10">Fluoride-specific ion channel. Important for reducing fluoride concentration in the cell, thus reducing its toxicity.</text>
</comment>
<dbReference type="PATRIC" id="fig|1653479.3.peg.4553"/>
<sequence length="137" mass="14101">MSDPASHRNLAALATVFVGGAAGTAARYAIEERLPHTTSQWPLATFGINIVGAFVLGLLLESLLRSGPDTGARRRLRLLGGSGFCGAFTTYSTFALETVEGVRGGFTGLASAYAVVSVVLGVVAAGAGIMFANRVIR</sequence>
<keyword evidence="6 10" id="KW-0407">Ion channel</keyword>
<dbReference type="GO" id="GO:0005886">
    <property type="term" value="C:plasma membrane"/>
    <property type="evidence" value="ECO:0007669"/>
    <property type="project" value="UniProtKB-SubCell"/>
</dbReference>
<dbReference type="PANTHER" id="PTHR28259:SF1">
    <property type="entry name" value="FLUORIDE EXPORT PROTEIN 1-RELATED"/>
    <property type="match status" value="1"/>
</dbReference>
<proteinExistence type="inferred from homology"/>